<gene>
    <name evidence="1" type="ordered locus">Niako_5867</name>
</gene>
<sequence>MDSLQSSGYAVINDVFTAEEITAILDTINKFDTSTSTIPIKTMAP</sequence>
<evidence type="ECO:0000313" key="1">
    <source>
        <dbReference type="EMBL" id="AEW02098.1"/>
    </source>
</evidence>
<evidence type="ECO:0000313" key="2">
    <source>
        <dbReference type="Proteomes" id="UP000005438"/>
    </source>
</evidence>
<reference evidence="1 2" key="1">
    <citation type="submission" date="2011-12" db="EMBL/GenBank/DDBJ databases">
        <title>The complete genome of Niastella koreensis GR20-10.</title>
        <authorList>
            <consortium name="US DOE Joint Genome Institute (JGI-PGF)"/>
            <person name="Lucas S."/>
            <person name="Han J."/>
            <person name="Lapidus A."/>
            <person name="Bruce D."/>
            <person name="Goodwin L."/>
            <person name="Pitluck S."/>
            <person name="Peters L."/>
            <person name="Kyrpides N."/>
            <person name="Mavromatis K."/>
            <person name="Ivanova N."/>
            <person name="Mikhailova N."/>
            <person name="Davenport K."/>
            <person name="Saunders E."/>
            <person name="Detter J.C."/>
            <person name="Tapia R."/>
            <person name="Han C."/>
            <person name="Land M."/>
            <person name="Hauser L."/>
            <person name="Markowitz V."/>
            <person name="Cheng J.-F."/>
            <person name="Hugenholtz P."/>
            <person name="Woyke T."/>
            <person name="Wu D."/>
            <person name="Tindall B."/>
            <person name="Pomrenke H."/>
            <person name="Brambilla E."/>
            <person name="Klenk H.-P."/>
            <person name="Eisen J.A."/>
        </authorList>
    </citation>
    <scope>NUCLEOTIDE SEQUENCE [LARGE SCALE GENOMIC DNA]</scope>
    <source>
        <strain evidence="2">DSM 17620 / KACC 11465 / NBRC 106392 / GR20-10</strain>
    </source>
</reference>
<protein>
    <recommendedName>
        <fullName evidence="3">Phytanoyl-CoA dioxygenase</fullName>
    </recommendedName>
</protein>
<organism evidence="1 2">
    <name type="scientific">Niastella koreensis (strain DSM 17620 / KACC 11465 / NBRC 106392 / GR20-10)</name>
    <dbReference type="NCBI Taxonomy" id="700598"/>
    <lineage>
        <taxon>Bacteria</taxon>
        <taxon>Pseudomonadati</taxon>
        <taxon>Bacteroidota</taxon>
        <taxon>Chitinophagia</taxon>
        <taxon>Chitinophagales</taxon>
        <taxon>Chitinophagaceae</taxon>
        <taxon>Niastella</taxon>
    </lineage>
</organism>
<dbReference type="EMBL" id="CP003178">
    <property type="protein sequence ID" value="AEW02098.1"/>
    <property type="molecule type" value="Genomic_DNA"/>
</dbReference>
<dbReference type="HOGENOM" id="CLU_3202541_0_0_10"/>
<evidence type="ECO:0008006" key="3">
    <source>
        <dbReference type="Google" id="ProtNLM"/>
    </source>
</evidence>
<dbReference type="AlphaFoldDB" id="G8TQ84"/>
<dbReference type="STRING" id="700598.Niako_5867"/>
<dbReference type="RefSeq" id="WP_014222009.1">
    <property type="nucleotide sequence ID" value="NC_016609.1"/>
</dbReference>
<name>G8TQ84_NIAKG</name>
<proteinExistence type="predicted"/>
<dbReference type="Proteomes" id="UP000005438">
    <property type="component" value="Chromosome"/>
</dbReference>
<dbReference type="KEGG" id="nko:Niako_5867"/>
<accession>G8TQ84</accession>